<dbReference type="PROSITE" id="PS00136">
    <property type="entry name" value="SUBTILASE_ASP"/>
    <property type="match status" value="1"/>
</dbReference>
<reference evidence="7" key="1">
    <citation type="journal article" date="2020" name="Stud. Mycol.">
        <title>101 Dothideomycetes genomes: a test case for predicting lifestyles and emergence of pathogens.</title>
        <authorList>
            <person name="Haridas S."/>
            <person name="Albert R."/>
            <person name="Binder M."/>
            <person name="Bloem J."/>
            <person name="Labutti K."/>
            <person name="Salamov A."/>
            <person name="Andreopoulos B."/>
            <person name="Baker S."/>
            <person name="Barry K."/>
            <person name="Bills G."/>
            <person name="Bluhm B."/>
            <person name="Cannon C."/>
            <person name="Castanera R."/>
            <person name="Culley D."/>
            <person name="Daum C."/>
            <person name="Ezra D."/>
            <person name="Gonzalez J."/>
            <person name="Henrissat B."/>
            <person name="Kuo A."/>
            <person name="Liang C."/>
            <person name="Lipzen A."/>
            <person name="Lutzoni F."/>
            <person name="Magnuson J."/>
            <person name="Mondo S."/>
            <person name="Nolan M."/>
            <person name="Ohm R."/>
            <person name="Pangilinan J."/>
            <person name="Park H.-J."/>
            <person name="Ramirez L."/>
            <person name="Alfaro M."/>
            <person name="Sun H."/>
            <person name="Tritt A."/>
            <person name="Yoshinaga Y."/>
            <person name="Zwiers L.-H."/>
            <person name="Turgeon B."/>
            <person name="Goodwin S."/>
            <person name="Spatafora J."/>
            <person name="Crous P."/>
            <person name="Grigoriev I."/>
        </authorList>
    </citation>
    <scope>NUCLEOTIDE SEQUENCE</scope>
    <source>
        <strain evidence="7">CBS 260.36</strain>
    </source>
</reference>
<evidence type="ECO:0000256" key="3">
    <source>
        <dbReference type="ARBA" id="ARBA00022801"/>
    </source>
</evidence>
<evidence type="ECO:0000259" key="6">
    <source>
        <dbReference type="Pfam" id="PF00082"/>
    </source>
</evidence>
<dbReference type="InterPro" id="IPR050131">
    <property type="entry name" value="Peptidase_S8_subtilisin-like"/>
</dbReference>
<protein>
    <submittedName>
        <fullName evidence="7">Subtilisin-like protein</fullName>
    </submittedName>
</protein>
<dbReference type="PANTHER" id="PTHR43806:SF58">
    <property type="entry name" value="ALKALINE PROTEASE 1-RELATED"/>
    <property type="match status" value="1"/>
</dbReference>
<dbReference type="CDD" id="cd04077">
    <property type="entry name" value="Peptidases_S8_PCSK9_ProteinaseK_like"/>
    <property type="match status" value="1"/>
</dbReference>
<dbReference type="OrthoDB" id="206201at2759"/>
<dbReference type="GO" id="GO:0006508">
    <property type="term" value="P:proteolysis"/>
    <property type="evidence" value="ECO:0007669"/>
    <property type="project" value="UniProtKB-KW"/>
</dbReference>
<dbReference type="Pfam" id="PF00082">
    <property type="entry name" value="Peptidase_S8"/>
    <property type="match status" value="1"/>
</dbReference>
<sequence length="263" mass="27567">MYYSEKSLGAGTYSYIVDSGVNVKHPQFEGRAALGYNAVDPKSKQWGDDVGHGTHIAGLIGSMTHGVASRTNLIAVKVLDKGETKFSQVLDGYQWAVRDIEGKGRSRKSVIHVSVYGPQTDAWNKALSAAFGKGISTVLPAGNEGNDVSGRLGGIAQSAIIVGATDDKRKRAFFASYGSVVTIWAPGTDVKSTSGQNGYTTKSGSAQAAAYVSGIVVYFQGLNKLLMPNAKAVKGALLTKGLRDIVALPGGRKGTFAYNDSGV</sequence>
<dbReference type="InterPro" id="IPR034193">
    <property type="entry name" value="PCSK9_ProteinaseK-like"/>
</dbReference>
<dbReference type="GO" id="GO:0004252">
    <property type="term" value="F:serine-type endopeptidase activity"/>
    <property type="evidence" value="ECO:0007669"/>
    <property type="project" value="InterPro"/>
</dbReference>
<dbReference type="PROSITE" id="PS51892">
    <property type="entry name" value="SUBTILASE"/>
    <property type="match status" value="1"/>
</dbReference>
<dbReference type="InterPro" id="IPR023827">
    <property type="entry name" value="Peptidase_S8_Asp-AS"/>
</dbReference>
<keyword evidence="2" id="KW-0645">Protease</keyword>
<dbReference type="InterPro" id="IPR022398">
    <property type="entry name" value="Peptidase_S8_His-AS"/>
</dbReference>
<evidence type="ECO:0000256" key="5">
    <source>
        <dbReference type="PROSITE-ProRule" id="PRU01240"/>
    </source>
</evidence>
<feature type="domain" description="Peptidase S8/S53" evidence="6">
    <location>
        <begin position="16"/>
        <end position="239"/>
    </location>
</feature>
<gene>
    <name evidence="7" type="ORF">K461DRAFT_258672</name>
</gene>
<comment type="caution">
    <text evidence="5">Lacks conserved residue(s) required for the propagation of feature annotation.</text>
</comment>
<dbReference type="EMBL" id="ML996088">
    <property type="protein sequence ID" value="KAF2151500.1"/>
    <property type="molecule type" value="Genomic_DNA"/>
</dbReference>
<evidence type="ECO:0000256" key="2">
    <source>
        <dbReference type="ARBA" id="ARBA00022670"/>
    </source>
</evidence>
<organism evidence="7 8">
    <name type="scientific">Myriangium duriaei CBS 260.36</name>
    <dbReference type="NCBI Taxonomy" id="1168546"/>
    <lineage>
        <taxon>Eukaryota</taxon>
        <taxon>Fungi</taxon>
        <taxon>Dikarya</taxon>
        <taxon>Ascomycota</taxon>
        <taxon>Pezizomycotina</taxon>
        <taxon>Dothideomycetes</taxon>
        <taxon>Dothideomycetidae</taxon>
        <taxon>Myriangiales</taxon>
        <taxon>Myriangiaceae</taxon>
        <taxon>Myriangium</taxon>
    </lineage>
</organism>
<dbReference type="Proteomes" id="UP000799439">
    <property type="component" value="Unassembled WGS sequence"/>
</dbReference>
<dbReference type="PANTHER" id="PTHR43806">
    <property type="entry name" value="PEPTIDASE S8"/>
    <property type="match status" value="1"/>
</dbReference>
<dbReference type="Gene3D" id="3.40.50.200">
    <property type="entry name" value="Peptidase S8/S53 domain"/>
    <property type="match status" value="1"/>
</dbReference>
<comment type="similarity">
    <text evidence="1 5">Belongs to the peptidase S8 family.</text>
</comment>
<evidence type="ECO:0000256" key="4">
    <source>
        <dbReference type="ARBA" id="ARBA00022825"/>
    </source>
</evidence>
<dbReference type="InterPro" id="IPR015500">
    <property type="entry name" value="Peptidase_S8_subtilisin-rel"/>
</dbReference>
<keyword evidence="4" id="KW-0720">Serine protease</keyword>
<dbReference type="AlphaFoldDB" id="A0A9P4MER4"/>
<keyword evidence="8" id="KW-1185">Reference proteome</keyword>
<dbReference type="SUPFAM" id="SSF52743">
    <property type="entry name" value="Subtilisin-like"/>
    <property type="match status" value="1"/>
</dbReference>
<keyword evidence="3" id="KW-0378">Hydrolase</keyword>
<evidence type="ECO:0000313" key="7">
    <source>
        <dbReference type="EMBL" id="KAF2151500.1"/>
    </source>
</evidence>
<dbReference type="InterPro" id="IPR000209">
    <property type="entry name" value="Peptidase_S8/S53_dom"/>
</dbReference>
<evidence type="ECO:0000313" key="8">
    <source>
        <dbReference type="Proteomes" id="UP000799439"/>
    </source>
</evidence>
<evidence type="ECO:0000256" key="1">
    <source>
        <dbReference type="ARBA" id="ARBA00011073"/>
    </source>
</evidence>
<dbReference type="InterPro" id="IPR036852">
    <property type="entry name" value="Peptidase_S8/S53_dom_sf"/>
</dbReference>
<comment type="caution">
    <text evidence="7">The sequence shown here is derived from an EMBL/GenBank/DDBJ whole genome shotgun (WGS) entry which is preliminary data.</text>
</comment>
<accession>A0A9P4MER4</accession>
<dbReference type="PRINTS" id="PR00723">
    <property type="entry name" value="SUBTILISIN"/>
</dbReference>
<dbReference type="PROSITE" id="PS00137">
    <property type="entry name" value="SUBTILASE_HIS"/>
    <property type="match status" value="1"/>
</dbReference>
<name>A0A9P4MER4_9PEZI</name>
<proteinExistence type="inferred from homology"/>